<dbReference type="AlphaFoldDB" id="A0A7J3JQF1"/>
<proteinExistence type="predicted"/>
<gene>
    <name evidence="1" type="ORF">ENU30_05035</name>
</gene>
<protein>
    <submittedName>
        <fullName evidence="1">Uncharacterized protein</fullName>
    </submittedName>
</protein>
<dbReference type="SUPFAM" id="SSF49899">
    <property type="entry name" value="Concanavalin A-like lectins/glucanases"/>
    <property type="match status" value="1"/>
</dbReference>
<name>A0A7J3JQF1_9CREN</name>
<comment type="caution">
    <text evidence="1">The sequence shown here is derived from an EMBL/GenBank/DDBJ whole genome shotgun (WGS) entry which is preliminary data.</text>
</comment>
<sequence>MIKGIRYAAIASEGIDNVFYCWCRTKTAIEGFEEEFKVCNPSEFWKYVDREKSYTEFIQSRYIRPAGYITVSLRSRELFRWGIFELRAKLPRLDGGPMLWFGFELDDLFGGGMVHFMWHCGRGSLAAFAGGFSSRVEMDLTRYLPSDASNNYHLYRIIYREGLALWYIDDKLRAIAIIGCGTSRDSSILYRGKPYTIGFTRDMPSAALPILLDIDGGDIDKPFEWPNLHPWDLRVSEGNPKTPLYLDLYAEDSDEKLSSITIDKEIASAPFPGTLDHKEVVFVSKGDGILVLEGFIDGQWLTYKEYKIESHKLYNIVIDNSNLLYRIVFRPSLDTKTGILSSKVILK</sequence>
<reference evidence="1" key="1">
    <citation type="journal article" date="2020" name="mSystems">
        <title>Genome- and Community-Level Interaction Insights into Carbon Utilization and Element Cycling Functions of Hydrothermarchaeota in Hydrothermal Sediment.</title>
        <authorList>
            <person name="Zhou Z."/>
            <person name="Liu Y."/>
            <person name="Xu W."/>
            <person name="Pan J."/>
            <person name="Luo Z.H."/>
            <person name="Li M."/>
        </authorList>
    </citation>
    <scope>NUCLEOTIDE SEQUENCE [LARGE SCALE GENOMIC DNA]</scope>
    <source>
        <strain evidence="1">SpSt-657</strain>
    </source>
</reference>
<accession>A0A7J3JQF1</accession>
<dbReference type="EMBL" id="DTBZ01000096">
    <property type="protein sequence ID" value="HGQ18320.1"/>
    <property type="molecule type" value="Genomic_DNA"/>
</dbReference>
<evidence type="ECO:0000313" key="1">
    <source>
        <dbReference type="EMBL" id="HGQ18320.1"/>
    </source>
</evidence>
<dbReference type="Gene3D" id="2.60.120.200">
    <property type="match status" value="1"/>
</dbReference>
<organism evidence="1">
    <name type="scientific">Ignisphaera aggregans</name>
    <dbReference type="NCBI Taxonomy" id="334771"/>
    <lineage>
        <taxon>Archaea</taxon>
        <taxon>Thermoproteota</taxon>
        <taxon>Thermoprotei</taxon>
        <taxon>Desulfurococcales</taxon>
        <taxon>Desulfurococcaceae</taxon>
        <taxon>Ignisphaera</taxon>
    </lineage>
</organism>
<dbReference type="InterPro" id="IPR013320">
    <property type="entry name" value="ConA-like_dom_sf"/>
</dbReference>